<dbReference type="PROSITE" id="PS50181">
    <property type="entry name" value="FBOX"/>
    <property type="match status" value="1"/>
</dbReference>
<dbReference type="SMART" id="SM00368">
    <property type="entry name" value="LRR_RI"/>
    <property type="match status" value="6"/>
</dbReference>
<dbReference type="Proteomes" id="UP000663862">
    <property type="component" value="Unassembled WGS sequence"/>
</dbReference>
<comment type="caution">
    <text evidence="3">The sequence shown here is derived from an EMBL/GenBank/DDBJ whole genome shotgun (WGS) entry which is preliminary data.</text>
</comment>
<dbReference type="EMBL" id="CAJOBQ010000611">
    <property type="protein sequence ID" value="CAF4390433.1"/>
    <property type="molecule type" value="Genomic_DNA"/>
</dbReference>
<dbReference type="PANTHER" id="PTHR24111:SF0">
    <property type="entry name" value="LEUCINE-RICH REPEAT-CONTAINING PROTEIN"/>
    <property type="match status" value="1"/>
</dbReference>
<protein>
    <recommendedName>
        <fullName evidence="2">F-box domain-containing protein</fullName>
    </recommendedName>
</protein>
<feature type="domain" description="F-box" evidence="2">
    <location>
        <begin position="5"/>
        <end position="53"/>
    </location>
</feature>
<evidence type="ECO:0000313" key="3">
    <source>
        <dbReference type="EMBL" id="CAF4390433.1"/>
    </source>
</evidence>
<proteinExistence type="predicted"/>
<dbReference type="InterPro" id="IPR052201">
    <property type="entry name" value="LRR-containing_regulator"/>
</dbReference>
<organism evidence="3 4">
    <name type="scientific">Rotaria socialis</name>
    <dbReference type="NCBI Taxonomy" id="392032"/>
    <lineage>
        <taxon>Eukaryota</taxon>
        <taxon>Metazoa</taxon>
        <taxon>Spiralia</taxon>
        <taxon>Gnathifera</taxon>
        <taxon>Rotifera</taxon>
        <taxon>Eurotatoria</taxon>
        <taxon>Bdelloidea</taxon>
        <taxon>Philodinida</taxon>
        <taxon>Philodinidae</taxon>
        <taxon>Rotaria</taxon>
    </lineage>
</organism>
<dbReference type="PANTHER" id="PTHR24111">
    <property type="entry name" value="LEUCINE-RICH REPEAT-CONTAINING PROTEIN 34"/>
    <property type="match status" value="1"/>
</dbReference>
<evidence type="ECO:0000313" key="4">
    <source>
        <dbReference type="Proteomes" id="UP000663862"/>
    </source>
</evidence>
<dbReference type="InterPro" id="IPR032675">
    <property type="entry name" value="LRR_dom_sf"/>
</dbReference>
<dbReference type="SUPFAM" id="SSF52047">
    <property type="entry name" value="RNI-like"/>
    <property type="match status" value="1"/>
</dbReference>
<keyword evidence="1" id="KW-0677">Repeat</keyword>
<dbReference type="AlphaFoldDB" id="A0A820NF02"/>
<dbReference type="InterPro" id="IPR001611">
    <property type="entry name" value="Leu-rich_rpt"/>
</dbReference>
<gene>
    <name evidence="3" type="ORF">TSG867_LOCUS12235</name>
</gene>
<evidence type="ECO:0000259" key="2">
    <source>
        <dbReference type="PROSITE" id="PS50181"/>
    </source>
</evidence>
<dbReference type="Pfam" id="PF13516">
    <property type="entry name" value="LRR_6"/>
    <property type="match status" value="6"/>
</dbReference>
<sequence>MAITNISLLTLPVELIHLIFDFCDTRSIVLSFRYACKQCYTLVESYDRFSLNFDSNSTTDYATICRTIQPSNIVSINISNRYADRNESPTLLPLFARGQWTRLRSLTYHNDNIDNLEYILQCIKSNCLVSLSIHSTTYQCGKIAALISSVLERFNLGKLYLNSTVDIFRYLQWPTSCTLNHLEIHTCYYSDYVLILNQLCYLKTFVMKNCVMNVSDGDAYSPSNAKLDVGLISLTICECTLPRDSIELLLCETPLLRHFKLVCHRTTFDSIFDGLDWELFIRNNLPALEKFEFFFSYRCKRPDPFHGLSSGIASFQSRFWLEEKHWFVVAANPIKLPEFWLYTRPLSNIDYATSQARYELASINDGYRLIARPIDAISHTDLNVQETFSQPIFTVQTLTTLELGYSRIGPSGAKYLVDALRNNQTLTTLYLMYNDLESEGVKYITDLLRNNTTLATLGLADNRIKNLGAKYLADALKDNKTLMTLDVKRNGIEVEGVEYLANALKYNTTLTTLDLRSNGIDKRGAKYIADALLKNMTLQTLYLAFNQIGDLGSQYMANALQHNNVTFIICYNSSNS</sequence>
<dbReference type="Pfam" id="PF00646">
    <property type="entry name" value="F-box"/>
    <property type="match status" value="1"/>
</dbReference>
<evidence type="ECO:0000256" key="1">
    <source>
        <dbReference type="ARBA" id="ARBA00022737"/>
    </source>
</evidence>
<dbReference type="InterPro" id="IPR001810">
    <property type="entry name" value="F-box_dom"/>
</dbReference>
<reference evidence="3" key="1">
    <citation type="submission" date="2021-02" db="EMBL/GenBank/DDBJ databases">
        <authorList>
            <person name="Nowell W R."/>
        </authorList>
    </citation>
    <scope>NUCLEOTIDE SEQUENCE</scope>
</reference>
<accession>A0A820NF02</accession>
<name>A0A820NF02_9BILA</name>
<dbReference type="Gene3D" id="3.80.10.10">
    <property type="entry name" value="Ribonuclease Inhibitor"/>
    <property type="match status" value="2"/>
</dbReference>